<dbReference type="RefSeq" id="WP_170857631.1">
    <property type="nucleotide sequence ID" value="NZ_JBAWSX010000005.1"/>
</dbReference>
<name>A0ABU8FGF8_9BACI</name>
<evidence type="ECO:0000313" key="2">
    <source>
        <dbReference type="Proteomes" id="UP001372526"/>
    </source>
</evidence>
<organism evidence="1 2">
    <name type="scientific">Bacillus bruguierae</name>
    <dbReference type="NCBI Taxonomy" id="3127667"/>
    <lineage>
        <taxon>Bacteria</taxon>
        <taxon>Bacillati</taxon>
        <taxon>Bacillota</taxon>
        <taxon>Bacilli</taxon>
        <taxon>Bacillales</taxon>
        <taxon>Bacillaceae</taxon>
        <taxon>Bacillus</taxon>
    </lineage>
</organism>
<dbReference type="EMBL" id="JBAWSX010000005">
    <property type="protein sequence ID" value="MEI4801773.1"/>
    <property type="molecule type" value="Genomic_DNA"/>
</dbReference>
<evidence type="ECO:0000313" key="1">
    <source>
        <dbReference type="EMBL" id="MEI4801773.1"/>
    </source>
</evidence>
<dbReference type="Proteomes" id="UP001372526">
    <property type="component" value="Unassembled WGS sequence"/>
</dbReference>
<reference evidence="1 2" key="1">
    <citation type="submission" date="2024-01" db="EMBL/GenBank/DDBJ databases">
        <title>Seven novel Bacillus-like species.</title>
        <authorList>
            <person name="Liu G."/>
        </authorList>
    </citation>
    <scope>NUCLEOTIDE SEQUENCE [LARGE SCALE GENOMIC DNA]</scope>
    <source>
        <strain evidence="1 2">FJAT-51639</strain>
    </source>
</reference>
<gene>
    <name evidence="1" type="ORF">WAZ07_10610</name>
</gene>
<dbReference type="InterPro" id="IPR058930">
    <property type="entry name" value="YwzD"/>
</dbReference>
<accession>A0ABU8FGF8</accession>
<protein>
    <submittedName>
        <fullName evidence="1">Uncharacterized protein</fullName>
    </submittedName>
</protein>
<proteinExistence type="predicted"/>
<sequence>MNISERLTQQEFKEILMYIYKRGQESKNVEVKRLIEEIKQYLISIMYTSK</sequence>
<keyword evidence="2" id="KW-1185">Reference proteome</keyword>
<comment type="caution">
    <text evidence="1">The sequence shown here is derived from an EMBL/GenBank/DDBJ whole genome shotgun (WGS) entry which is preliminary data.</text>
</comment>
<dbReference type="Pfam" id="PF26162">
    <property type="entry name" value="YwzD"/>
    <property type="match status" value="1"/>
</dbReference>